<feature type="transmembrane region" description="Helical" evidence="11">
    <location>
        <begin position="55"/>
        <end position="80"/>
    </location>
</feature>
<dbReference type="RefSeq" id="XP_028519400.1">
    <property type="nucleotide sequence ID" value="XM_028663599.1"/>
</dbReference>
<keyword evidence="8 9" id="KW-0807">Transducer</keyword>
<dbReference type="AlphaFoldDB" id="A0A913YV58"/>
<dbReference type="InterPro" id="IPR000276">
    <property type="entry name" value="GPCR_Rhodpsn"/>
</dbReference>
<feature type="compositionally biased region" description="Low complexity" evidence="10">
    <location>
        <begin position="294"/>
        <end position="323"/>
    </location>
</feature>
<keyword evidence="7 9" id="KW-0675">Receptor</keyword>
<dbReference type="InterPro" id="IPR017452">
    <property type="entry name" value="GPCR_Rhodpsn_7TM"/>
</dbReference>
<feature type="transmembrane region" description="Helical" evidence="11">
    <location>
        <begin position="138"/>
        <end position="160"/>
    </location>
</feature>
<evidence type="ECO:0000256" key="5">
    <source>
        <dbReference type="ARBA" id="ARBA00023040"/>
    </source>
</evidence>
<sequence>MNNSTIEQTSSMVDGPLFVSMIVINAFSAVLATVLNLLIIVTFVKTPSLRTPSNILILSLAITDFCVGALVQPAYTALLFAVMTNDTVVYQSVHKVLDPAFVILIWASILTITFITVDRFLALHLHLRYQELVTTKRISMVVFMIWAFSVLWTCLFVLLGKVTVVISHIDNFLFLSILVLTISLMLKISFFIRQHAAQIQVQQQAMNAQPGAAGNIKRSVNVMYYILGTFFLCYSPSIVIWIMETFMSKLEISILVRSILFMNSSINPIIYFWRISDMRNAALQLLRSIRRTNNNHNHNNNNNNYNNNDNNNNNNNNNTNNNNSRDSNG</sequence>
<evidence type="ECO:0000256" key="8">
    <source>
        <dbReference type="ARBA" id="ARBA00023224"/>
    </source>
</evidence>
<name>A0A913YV58_EXADI</name>
<dbReference type="KEGG" id="epa:110253779"/>
<feature type="transmembrane region" description="Helical" evidence="11">
    <location>
        <begin position="254"/>
        <end position="273"/>
    </location>
</feature>
<dbReference type="GeneID" id="110253779"/>
<keyword evidence="2" id="KW-1003">Cell membrane</keyword>
<dbReference type="PROSITE" id="PS00237">
    <property type="entry name" value="G_PROTEIN_RECEP_F1_1"/>
    <property type="match status" value="1"/>
</dbReference>
<feature type="region of interest" description="Disordered" evidence="10">
    <location>
        <begin position="293"/>
        <end position="329"/>
    </location>
</feature>
<evidence type="ECO:0000256" key="11">
    <source>
        <dbReference type="SAM" id="Phobius"/>
    </source>
</evidence>
<keyword evidence="5 9" id="KW-0297">G-protein coupled receptor</keyword>
<keyword evidence="3 9" id="KW-0812">Transmembrane</keyword>
<protein>
    <recommendedName>
        <fullName evidence="12">G-protein coupled receptors family 1 profile domain-containing protein</fullName>
    </recommendedName>
</protein>
<evidence type="ECO:0000256" key="1">
    <source>
        <dbReference type="ARBA" id="ARBA00004651"/>
    </source>
</evidence>
<evidence type="ECO:0000313" key="13">
    <source>
        <dbReference type="EnsemblMetazoa" id="XP_028519400.1"/>
    </source>
</evidence>
<keyword evidence="6 11" id="KW-0472">Membrane</keyword>
<dbReference type="GO" id="GO:0004930">
    <property type="term" value="F:G protein-coupled receptor activity"/>
    <property type="evidence" value="ECO:0007669"/>
    <property type="project" value="UniProtKB-KW"/>
</dbReference>
<dbReference type="Proteomes" id="UP000887567">
    <property type="component" value="Unplaced"/>
</dbReference>
<reference evidence="13" key="1">
    <citation type="submission" date="2022-11" db="UniProtKB">
        <authorList>
            <consortium name="EnsemblMetazoa"/>
        </authorList>
    </citation>
    <scope>IDENTIFICATION</scope>
</reference>
<feature type="transmembrane region" description="Helical" evidence="11">
    <location>
        <begin position="172"/>
        <end position="192"/>
    </location>
</feature>
<dbReference type="Gene3D" id="1.20.1070.10">
    <property type="entry name" value="Rhodopsin 7-helix transmembrane proteins"/>
    <property type="match status" value="1"/>
</dbReference>
<feature type="transmembrane region" description="Helical" evidence="11">
    <location>
        <begin position="222"/>
        <end position="242"/>
    </location>
</feature>
<evidence type="ECO:0000256" key="9">
    <source>
        <dbReference type="RuleBase" id="RU000688"/>
    </source>
</evidence>
<evidence type="ECO:0000256" key="3">
    <source>
        <dbReference type="ARBA" id="ARBA00022692"/>
    </source>
</evidence>
<comment type="subcellular location">
    <subcellularLocation>
        <location evidence="1">Cell membrane</location>
        <topology evidence="1">Multi-pass membrane protein</topology>
    </subcellularLocation>
</comment>
<evidence type="ECO:0000256" key="2">
    <source>
        <dbReference type="ARBA" id="ARBA00022475"/>
    </source>
</evidence>
<keyword evidence="4 11" id="KW-1133">Transmembrane helix</keyword>
<dbReference type="Pfam" id="PF00001">
    <property type="entry name" value="7tm_1"/>
    <property type="match status" value="1"/>
</dbReference>
<accession>A0A913YV58</accession>
<feature type="transmembrane region" description="Helical" evidence="11">
    <location>
        <begin position="100"/>
        <end position="117"/>
    </location>
</feature>
<evidence type="ECO:0000259" key="12">
    <source>
        <dbReference type="PROSITE" id="PS50262"/>
    </source>
</evidence>
<dbReference type="PROSITE" id="PS50262">
    <property type="entry name" value="G_PROTEIN_RECEP_F1_2"/>
    <property type="match status" value="1"/>
</dbReference>
<dbReference type="EnsemblMetazoa" id="XM_028663599.1">
    <property type="protein sequence ID" value="XP_028519400.1"/>
    <property type="gene ID" value="LOC110253779"/>
</dbReference>
<dbReference type="SUPFAM" id="SSF81321">
    <property type="entry name" value="Family A G protein-coupled receptor-like"/>
    <property type="match status" value="1"/>
</dbReference>
<evidence type="ECO:0000313" key="14">
    <source>
        <dbReference type="Proteomes" id="UP000887567"/>
    </source>
</evidence>
<feature type="transmembrane region" description="Helical" evidence="11">
    <location>
        <begin position="17"/>
        <end position="43"/>
    </location>
</feature>
<dbReference type="PANTHER" id="PTHR24249">
    <property type="entry name" value="HISTAMINE RECEPTOR-RELATED G-PROTEIN COUPLED RECEPTOR"/>
    <property type="match status" value="1"/>
</dbReference>
<dbReference type="PRINTS" id="PR00237">
    <property type="entry name" value="GPCRRHODOPSN"/>
</dbReference>
<dbReference type="PANTHER" id="PTHR24249:SF372">
    <property type="entry name" value="G-PROTEIN COUPLED RECEPTORS FAMILY 1 PROFILE DOMAIN-CONTAINING PROTEIN"/>
    <property type="match status" value="1"/>
</dbReference>
<proteinExistence type="inferred from homology"/>
<evidence type="ECO:0000256" key="7">
    <source>
        <dbReference type="ARBA" id="ARBA00023170"/>
    </source>
</evidence>
<evidence type="ECO:0000256" key="10">
    <source>
        <dbReference type="SAM" id="MobiDB-lite"/>
    </source>
</evidence>
<evidence type="ECO:0000256" key="6">
    <source>
        <dbReference type="ARBA" id="ARBA00023136"/>
    </source>
</evidence>
<comment type="similarity">
    <text evidence="9">Belongs to the G-protein coupled receptor 1 family.</text>
</comment>
<dbReference type="GO" id="GO:0005886">
    <property type="term" value="C:plasma membrane"/>
    <property type="evidence" value="ECO:0007669"/>
    <property type="project" value="UniProtKB-SubCell"/>
</dbReference>
<evidence type="ECO:0000256" key="4">
    <source>
        <dbReference type="ARBA" id="ARBA00022989"/>
    </source>
</evidence>
<keyword evidence="14" id="KW-1185">Reference proteome</keyword>
<dbReference type="OrthoDB" id="5970330at2759"/>
<dbReference type="InterPro" id="IPR050569">
    <property type="entry name" value="TAAR"/>
</dbReference>
<organism evidence="13 14">
    <name type="scientific">Exaiptasia diaphana</name>
    <name type="common">Tropical sea anemone</name>
    <name type="synonym">Aiptasia pulchella</name>
    <dbReference type="NCBI Taxonomy" id="2652724"/>
    <lineage>
        <taxon>Eukaryota</taxon>
        <taxon>Metazoa</taxon>
        <taxon>Cnidaria</taxon>
        <taxon>Anthozoa</taxon>
        <taxon>Hexacorallia</taxon>
        <taxon>Actiniaria</taxon>
        <taxon>Aiptasiidae</taxon>
        <taxon>Exaiptasia</taxon>
    </lineage>
</organism>
<dbReference type="OMA" id="VIWIMET"/>
<dbReference type="SMART" id="SM01381">
    <property type="entry name" value="7TM_GPCR_Srsx"/>
    <property type="match status" value="1"/>
</dbReference>
<feature type="domain" description="G-protein coupled receptors family 1 profile" evidence="12">
    <location>
        <begin position="35"/>
        <end position="271"/>
    </location>
</feature>